<dbReference type="InterPro" id="IPR022966">
    <property type="entry name" value="RNase_II/R_CS"/>
</dbReference>
<evidence type="ECO:0000256" key="9">
    <source>
        <dbReference type="SAM" id="Coils"/>
    </source>
</evidence>
<dbReference type="PANTHER" id="PTHR23355">
    <property type="entry name" value="RIBONUCLEASE"/>
    <property type="match status" value="1"/>
</dbReference>
<dbReference type="InterPro" id="IPR001900">
    <property type="entry name" value="RNase_II/R"/>
</dbReference>
<evidence type="ECO:0000313" key="12">
    <source>
        <dbReference type="Proteomes" id="UP000253490"/>
    </source>
</evidence>
<dbReference type="Proteomes" id="UP000253490">
    <property type="component" value="Unassembled WGS sequence"/>
</dbReference>
<evidence type="ECO:0000313" key="11">
    <source>
        <dbReference type="EMBL" id="RBP69023.1"/>
    </source>
</evidence>
<evidence type="ECO:0000256" key="6">
    <source>
        <dbReference type="ARBA" id="ARBA00022839"/>
    </source>
</evidence>
<dbReference type="SUPFAM" id="SSF50249">
    <property type="entry name" value="Nucleic acid-binding proteins"/>
    <property type="match status" value="4"/>
</dbReference>
<keyword evidence="3 8" id="KW-0963">Cytoplasm</keyword>
<dbReference type="PROSITE" id="PS01175">
    <property type="entry name" value="RIBONUCLEASE_II"/>
    <property type="match status" value="1"/>
</dbReference>
<evidence type="ECO:0000256" key="2">
    <source>
        <dbReference type="ARBA" id="ARBA00004496"/>
    </source>
</evidence>
<dbReference type="InterPro" id="IPR013223">
    <property type="entry name" value="RNase_B_OB_dom"/>
</dbReference>
<evidence type="ECO:0000259" key="10">
    <source>
        <dbReference type="PROSITE" id="PS50126"/>
    </source>
</evidence>
<feature type="coiled-coil region" evidence="9">
    <location>
        <begin position="381"/>
        <end position="408"/>
    </location>
</feature>
<evidence type="ECO:0000256" key="5">
    <source>
        <dbReference type="ARBA" id="ARBA00022801"/>
    </source>
</evidence>
<feature type="domain" description="S1 motif" evidence="10">
    <location>
        <begin position="626"/>
        <end position="706"/>
    </location>
</feature>
<dbReference type="Pfam" id="PF17876">
    <property type="entry name" value="CSD2"/>
    <property type="match status" value="1"/>
</dbReference>
<dbReference type="SMART" id="SM00316">
    <property type="entry name" value="S1"/>
    <property type="match status" value="1"/>
</dbReference>
<dbReference type="GO" id="GO:0006402">
    <property type="term" value="P:mRNA catabolic process"/>
    <property type="evidence" value="ECO:0007669"/>
    <property type="project" value="TreeGrafter"/>
</dbReference>
<dbReference type="GO" id="GO:0003723">
    <property type="term" value="F:RNA binding"/>
    <property type="evidence" value="ECO:0007669"/>
    <property type="project" value="UniProtKB-UniRule"/>
</dbReference>
<dbReference type="NCBIfam" id="TIGR00358">
    <property type="entry name" value="3_prime_RNase"/>
    <property type="match status" value="1"/>
</dbReference>
<comment type="catalytic activity">
    <reaction evidence="1 8">
        <text>Exonucleolytic cleavage in the 3'- to 5'-direction to yield nucleoside 5'-phosphates.</text>
        <dbReference type="EC" id="3.1.13.1"/>
    </reaction>
</comment>
<evidence type="ECO:0000256" key="4">
    <source>
        <dbReference type="ARBA" id="ARBA00022722"/>
    </source>
</evidence>
<dbReference type="SMART" id="SM00357">
    <property type="entry name" value="CSP"/>
    <property type="match status" value="2"/>
</dbReference>
<evidence type="ECO:0000256" key="1">
    <source>
        <dbReference type="ARBA" id="ARBA00001849"/>
    </source>
</evidence>
<protein>
    <recommendedName>
        <fullName evidence="8">Ribonuclease R</fullName>
        <shortName evidence="8">RNase R</shortName>
        <ecNumber evidence="8">3.1.13.1</ecNumber>
    </recommendedName>
</protein>
<comment type="similarity">
    <text evidence="8">Belongs to the RNR ribonuclease family. RNase R subfamily.</text>
</comment>
<evidence type="ECO:0000256" key="7">
    <source>
        <dbReference type="ARBA" id="ARBA00022884"/>
    </source>
</evidence>
<evidence type="ECO:0000256" key="3">
    <source>
        <dbReference type="ARBA" id="ARBA00022490"/>
    </source>
</evidence>
<dbReference type="Pfam" id="PF00773">
    <property type="entry name" value="RNB"/>
    <property type="match status" value="1"/>
</dbReference>
<dbReference type="Pfam" id="PF08206">
    <property type="entry name" value="OB_RNB"/>
    <property type="match status" value="1"/>
</dbReference>
<organism evidence="11 12">
    <name type="scientific">Alkalibaculum bacchi</name>
    <dbReference type="NCBI Taxonomy" id="645887"/>
    <lineage>
        <taxon>Bacteria</taxon>
        <taxon>Bacillati</taxon>
        <taxon>Bacillota</taxon>
        <taxon>Clostridia</taxon>
        <taxon>Eubacteriales</taxon>
        <taxon>Eubacteriaceae</taxon>
        <taxon>Alkalibaculum</taxon>
    </lineage>
</organism>
<dbReference type="EMBL" id="QNRX01000002">
    <property type="protein sequence ID" value="RBP69023.1"/>
    <property type="molecule type" value="Genomic_DNA"/>
</dbReference>
<dbReference type="CDD" id="cd04471">
    <property type="entry name" value="S1_RNase_R"/>
    <property type="match status" value="1"/>
</dbReference>
<dbReference type="InterPro" id="IPR003029">
    <property type="entry name" value="S1_domain"/>
</dbReference>
<comment type="caution">
    <text evidence="11">The sequence shown here is derived from an EMBL/GenBank/DDBJ whole genome shotgun (WGS) entry which is preliminary data.</text>
</comment>
<dbReference type="Pfam" id="PF00575">
    <property type="entry name" value="S1"/>
    <property type="match status" value="1"/>
</dbReference>
<sequence length="728" mass="84163">MISKENVLALMDHEDYKAMGYKDMIYLFGLHNKKEKKALKDILHALLEENKVMQNKRGKYILPDPNKYVSGTLQGHAKGFGFVIPDDNIFGTDIFISPADLMGAMDGDKVLVKIERKSGNNKSAEGEIIQILERKSQLIVGTYEDSRNFGFVVPDNKKIFRDIYIPKNGHETPKTGDKVVVEITVWPSANRSPEGRIVELLGHQKDIGIDILSIVREHNLPDDFPDEVKVQLHNIPSIVEEKEIANRRDLRKMKMVTIDGADAKDLDDAVSIQKLPNGHYKLGVHIADVSYYVTEGSDIDKEAFDRGTSVYLLDRVIPMLPRELSNGICSLNAKVDRLAFSCEMEIDKGGKVVQHDIFKSVINVKSRMTYDDVTEILVHDNEELKEKYKDLVEDFKSMEELAQILREKRRMKRGAIDFDFPESKILLDEKGKSVGVELRERTISHRLIEEFMLVCNETVAEHMFWTQLPFVYRVHEEPKSEKIQALSEFIRTFGYRIHYQDTIHPSALQKLLEDVSGKQEEALISRLTLRSMQQARYYEENLGHFGLSAQYYTHFTSPIRRYPDLIIHRIISEMLENKLTDKRIEKLQKKIGEISKQCSQRERRAELAERDVDDLKKCEYMLTKIGEEFEGIISSVTSFGFFVELENTIEGLVRVQTIDDDYYIYDDKKHRFIGEHTKEIYKLGDKVDIVVHKVDMTTRQIDFLLVDKDEEIDYNNITIDDESNNGQY</sequence>
<comment type="subcellular location">
    <subcellularLocation>
        <location evidence="2 8">Cytoplasm</location>
    </subcellularLocation>
</comment>
<dbReference type="PANTHER" id="PTHR23355:SF9">
    <property type="entry name" value="DIS3-LIKE EXONUCLEASE 2"/>
    <property type="match status" value="1"/>
</dbReference>
<keyword evidence="6 8" id="KW-0269">Exonuclease</keyword>
<dbReference type="EC" id="3.1.13.1" evidence="8"/>
<feature type="coiled-coil region" evidence="9">
    <location>
        <begin position="577"/>
        <end position="604"/>
    </location>
</feature>
<dbReference type="InterPro" id="IPR012340">
    <property type="entry name" value="NA-bd_OB-fold"/>
</dbReference>
<accession>A0A366IDG0</accession>
<dbReference type="InterPro" id="IPR011129">
    <property type="entry name" value="CSD"/>
</dbReference>
<comment type="function">
    <text evidence="8">3'-5' exoribonuclease that releases 5'-nucleoside monophosphates and is involved in maturation of structured RNAs.</text>
</comment>
<dbReference type="RefSeq" id="WP_113919591.1">
    <property type="nucleotide sequence ID" value="NZ_QNRX01000002.1"/>
</dbReference>
<keyword evidence="12" id="KW-1185">Reference proteome</keyword>
<dbReference type="InterPro" id="IPR050180">
    <property type="entry name" value="RNR_Ribonuclease"/>
</dbReference>
<gene>
    <name evidence="8" type="primary">rnr</name>
    <name evidence="11" type="ORF">DES36_102167</name>
</gene>
<keyword evidence="9" id="KW-0175">Coiled coil</keyword>
<dbReference type="HAMAP" id="MF_01895">
    <property type="entry name" value="RNase_R"/>
    <property type="match status" value="1"/>
</dbReference>
<dbReference type="NCBIfam" id="TIGR02063">
    <property type="entry name" value="RNase_R"/>
    <property type="match status" value="1"/>
</dbReference>
<proteinExistence type="inferred from homology"/>
<keyword evidence="7 8" id="KW-0694">RNA-binding</keyword>
<evidence type="ECO:0000256" key="8">
    <source>
        <dbReference type="HAMAP-Rule" id="MF_01895"/>
    </source>
</evidence>
<reference evidence="11 12" key="1">
    <citation type="submission" date="2018-06" db="EMBL/GenBank/DDBJ databases">
        <title>Genomic Encyclopedia of Type Strains, Phase IV (KMG-IV): sequencing the most valuable type-strain genomes for metagenomic binning, comparative biology and taxonomic classification.</title>
        <authorList>
            <person name="Goeker M."/>
        </authorList>
    </citation>
    <scope>NUCLEOTIDE SEQUENCE [LARGE SCALE GENOMIC DNA]</scope>
    <source>
        <strain evidence="11 12">DSM 22112</strain>
    </source>
</reference>
<dbReference type="InterPro" id="IPR004476">
    <property type="entry name" value="RNase_II/RNase_R"/>
</dbReference>
<dbReference type="InterPro" id="IPR040476">
    <property type="entry name" value="CSD2"/>
</dbReference>
<dbReference type="GO" id="GO:0008859">
    <property type="term" value="F:exoribonuclease II activity"/>
    <property type="evidence" value="ECO:0007669"/>
    <property type="project" value="UniProtKB-UniRule"/>
</dbReference>
<dbReference type="OrthoDB" id="9764149at2"/>
<keyword evidence="5 8" id="KW-0378">Hydrolase</keyword>
<dbReference type="PROSITE" id="PS50126">
    <property type="entry name" value="S1"/>
    <property type="match status" value="1"/>
</dbReference>
<dbReference type="AlphaFoldDB" id="A0A366IDG0"/>
<dbReference type="Gene3D" id="2.40.50.140">
    <property type="entry name" value="Nucleic acid-binding proteins"/>
    <property type="match status" value="3"/>
</dbReference>
<dbReference type="GO" id="GO:0005829">
    <property type="term" value="C:cytosol"/>
    <property type="evidence" value="ECO:0007669"/>
    <property type="project" value="TreeGrafter"/>
</dbReference>
<name>A0A366IDG0_9FIRM</name>
<keyword evidence="4 8" id="KW-0540">Nuclease</keyword>
<dbReference type="SMART" id="SM00955">
    <property type="entry name" value="RNB"/>
    <property type="match status" value="1"/>
</dbReference>
<dbReference type="InterPro" id="IPR011805">
    <property type="entry name" value="RNase_R"/>
</dbReference>